<dbReference type="InterPro" id="IPR016171">
    <property type="entry name" value="Vanillyl_alc_oxidase_C-sub2"/>
</dbReference>
<name>A0ABR0KJE3_9EURO</name>
<keyword evidence="4" id="KW-0560">Oxidoreductase</keyword>
<accession>A0ABR0KJE3</accession>
<dbReference type="Gene3D" id="3.30.70.2740">
    <property type="match status" value="1"/>
</dbReference>
<evidence type="ECO:0000256" key="1">
    <source>
        <dbReference type="ARBA" id="ARBA00001974"/>
    </source>
</evidence>
<feature type="region of interest" description="Disordered" evidence="5">
    <location>
        <begin position="108"/>
        <end position="133"/>
    </location>
</feature>
<dbReference type="InterPro" id="IPR006094">
    <property type="entry name" value="Oxid_FAD_bind_N"/>
</dbReference>
<dbReference type="InterPro" id="IPR016166">
    <property type="entry name" value="FAD-bd_PCMH"/>
</dbReference>
<dbReference type="InterPro" id="IPR036318">
    <property type="entry name" value="FAD-bd_PCMH-like_sf"/>
</dbReference>
<dbReference type="InterPro" id="IPR004113">
    <property type="entry name" value="FAD-bd_oxidored_4_C"/>
</dbReference>
<dbReference type="SUPFAM" id="SSF55103">
    <property type="entry name" value="FAD-linked oxidases, C-terminal domain"/>
    <property type="match status" value="1"/>
</dbReference>
<keyword evidence="3" id="KW-0274">FAD</keyword>
<feature type="compositionally biased region" description="Polar residues" evidence="5">
    <location>
        <begin position="119"/>
        <end position="133"/>
    </location>
</feature>
<dbReference type="InterPro" id="IPR016169">
    <property type="entry name" value="FAD-bd_PCMH_sub2"/>
</dbReference>
<dbReference type="Pfam" id="PF01565">
    <property type="entry name" value="FAD_binding_4"/>
    <property type="match status" value="1"/>
</dbReference>
<keyword evidence="2" id="KW-0285">Flavoprotein</keyword>
<dbReference type="PROSITE" id="PS51387">
    <property type="entry name" value="FAD_PCMH"/>
    <property type="match status" value="1"/>
</dbReference>
<feature type="region of interest" description="Disordered" evidence="5">
    <location>
        <begin position="18"/>
        <end position="50"/>
    </location>
</feature>
<evidence type="ECO:0000313" key="8">
    <source>
        <dbReference type="Proteomes" id="UP001345013"/>
    </source>
</evidence>
<reference evidence="7 8" key="1">
    <citation type="submission" date="2023-08" db="EMBL/GenBank/DDBJ databases">
        <title>Black Yeasts Isolated from many extreme environments.</title>
        <authorList>
            <person name="Coleine C."/>
            <person name="Stajich J.E."/>
            <person name="Selbmann L."/>
        </authorList>
    </citation>
    <scope>NUCLEOTIDE SEQUENCE [LARGE SCALE GENOMIC DNA]</scope>
    <source>
        <strain evidence="7 8">CCFEE 5885</strain>
    </source>
</reference>
<evidence type="ECO:0000259" key="6">
    <source>
        <dbReference type="PROSITE" id="PS51387"/>
    </source>
</evidence>
<evidence type="ECO:0000256" key="4">
    <source>
        <dbReference type="ARBA" id="ARBA00023002"/>
    </source>
</evidence>
<comment type="caution">
    <text evidence="7">The sequence shown here is derived from an EMBL/GenBank/DDBJ whole genome shotgun (WGS) entry which is preliminary data.</text>
</comment>
<protein>
    <recommendedName>
        <fullName evidence="6">FAD-binding PCMH-type domain-containing protein</fullName>
    </recommendedName>
</protein>
<feature type="compositionally biased region" description="Polar residues" evidence="5">
    <location>
        <begin position="23"/>
        <end position="32"/>
    </location>
</feature>
<dbReference type="Gene3D" id="3.30.465.10">
    <property type="match status" value="1"/>
</dbReference>
<dbReference type="Proteomes" id="UP001345013">
    <property type="component" value="Unassembled WGS sequence"/>
</dbReference>
<evidence type="ECO:0000256" key="3">
    <source>
        <dbReference type="ARBA" id="ARBA00022827"/>
    </source>
</evidence>
<keyword evidence="8" id="KW-1185">Reference proteome</keyword>
<dbReference type="Pfam" id="PF02913">
    <property type="entry name" value="FAD-oxidase_C"/>
    <property type="match status" value="1"/>
</dbReference>
<dbReference type="InterPro" id="IPR016164">
    <property type="entry name" value="FAD-linked_Oxase-like_C"/>
</dbReference>
<evidence type="ECO:0000313" key="7">
    <source>
        <dbReference type="EMBL" id="KAK5098160.1"/>
    </source>
</evidence>
<feature type="domain" description="FAD-binding PCMH-type" evidence="6">
    <location>
        <begin position="165"/>
        <end position="344"/>
    </location>
</feature>
<dbReference type="PANTHER" id="PTHR11748:SF83">
    <property type="entry name" value="DEHYDROGENASE (CYTOCHROME), PUTATIVE (AFU_ORTHOLOGUE AFUA_1G17520)-RELATED"/>
    <property type="match status" value="1"/>
</dbReference>
<dbReference type="Gene3D" id="1.10.45.10">
    <property type="entry name" value="Vanillyl-alcohol Oxidase, Chain A, domain 4"/>
    <property type="match status" value="1"/>
</dbReference>
<feature type="compositionally biased region" description="Basic and acidic residues" evidence="5">
    <location>
        <begin position="108"/>
        <end position="117"/>
    </location>
</feature>
<organism evidence="7 8">
    <name type="scientific">Lithohypha guttulata</name>
    <dbReference type="NCBI Taxonomy" id="1690604"/>
    <lineage>
        <taxon>Eukaryota</taxon>
        <taxon>Fungi</taxon>
        <taxon>Dikarya</taxon>
        <taxon>Ascomycota</taxon>
        <taxon>Pezizomycotina</taxon>
        <taxon>Eurotiomycetes</taxon>
        <taxon>Chaetothyriomycetidae</taxon>
        <taxon>Chaetothyriales</taxon>
        <taxon>Trichomeriaceae</taxon>
        <taxon>Lithohypha</taxon>
    </lineage>
</organism>
<comment type="cofactor">
    <cofactor evidence="1">
        <name>FAD</name>
        <dbReference type="ChEBI" id="CHEBI:57692"/>
    </cofactor>
</comment>
<sequence length="606" mass="66247">MKSILRLRAIARARKTTTPRICANTNGQAFRETSTSSRSTSSRHEGALPERSPAGAAIALLAAMGIALYAGMRVERLISKHESNKAPIYASNHEMHTALDEIEGELRQAREQSHRNFGESLTSNNDNAGTRSDQGPLTLELEDLISTDDTDIQNHAFSEWSTSNSTNKPFAIIYPETTEDVSTIARICTKHRVPMVPYGAGSSVEGSFSAPHSGFTVDFSRMDKILSIHPDDMDCVVQPGVNWVTLNKTLADAGAGLFVPMDPSPTALVGGMIATNCSGTNAMRYGTMKDWVVNLTIVLADGTVLKTRRRPRKSSAGYDLTRLFVGAEGTLGFVTEATLKLAVVPRETGIATCSFPDVKSASAAAVRMMREGMTGLAALEIMDEMQMKVINRGGGTLKSDGKSRRLWREEATLFFKFSGADRQSVDADVRRVEQIAKQFGGTKLESASNEKEKDAIWAARKEALWAMLAQREEGTEIWSTDVAVPLSRLSEIIDVSKKESSELGLFNSVLGHVGDGNFHQSVMYHPSDKDETAKVAKCVQTMMDRALEMEGTVSGEHAIGLGKMKSLHKEVGEETINMMRRLKLAVDPFWLLNPGKVFEHKAEGRK</sequence>
<proteinExistence type="predicted"/>
<gene>
    <name evidence="7" type="ORF">LTR24_001982</name>
</gene>
<dbReference type="PANTHER" id="PTHR11748">
    <property type="entry name" value="D-LACTATE DEHYDROGENASE"/>
    <property type="match status" value="1"/>
</dbReference>
<dbReference type="EMBL" id="JAVRRG010000015">
    <property type="protein sequence ID" value="KAK5098160.1"/>
    <property type="molecule type" value="Genomic_DNA"/>
</dbReference>
<evidence type="ECO:0000256" key="5">
    <source>
        <dbReference type="SAM" id="MobiDB-lite"/>
    </source>
</evidence>
<dbReference type="SUPFAM" id="SSF56176">
    <property type="entry name" value="FAD-binding/transporter-associated domain-like"/>
    <property type="match status" value="1"/>
</dbReference>
<evidence type="ECO:0000256" key="2">
    <source>
        <dbReference type="ARBA" id="ARBA00022630"/>
    </source>
</evidence>